<dbReference type="AlphaFoldDB" id="A0A0D9WD34"/>
<dbReference type="InterPro" id="IPR009003">
    <property type="entry name" value="Peptidase_S1_PA"/>
</dbReference>
<evidence type="ECO:0000256" key="1">
    <source>
        <dbReference type="SAM" id="MobiDB-lite"/>
    </source>
</evidence>
<proteinExistence type="predicted"/>
<reference evidence="2" key="3">
    <citation type="submission" date="2015-04" db="UniProtKB">
        <authorList>
            <consortium name="EnsemblPlants"/>
        </authorList>
    </citation>
    <scope>IDENTIFICATION</scope>
</reference>
<dbReference type="HOGENOM" id="CLU_1484074_0_0_1"/>
<sequence length="182" mass="20216">MNITIGTRQRQTTGFAIASRGDYLKILTCAHIVEDVYSRDRHTVTIEELNTAFTFDVVCMHQENRILEMDSTVPISRRTRMMTQVRAAEIDTSKDLTYDTVCHIDFNLKGYRMKLMEVSGLVYSHGYSGGPLLNNNSEFTGMYHGTIEMKGSAKPNPPAGDPGDAPASMVPPSRSPLLVTPN</sequence>
<dbReference type="Proteomes" id="UP000032180">
    <property type="component" value="Chromosome 5"/>
</dbReference>
<dbReference type="EnsemblPlants" id="LPERR05G03760.2">
    <property type="protein sequence ID" value="LPERR05G03760.2"/>
    <property type="gene ID" value="LPERR05G03760"/>
</dbReference>
<keyword evidence="3" id="KW-1185">Reference proteome</keyword>
<accession>A0A0D9WD34</accession>
<dbReference type="SUPFAM" id="SSF50494">
    <property type="entry name" value="Trypsin-like serine proteases"/>
    <property type="match status" value="1"/>
</dbReference>
<protein>
    <recommendedName>
        <fullName evidence="4">Peptidase S1 domain-containing protein</fullName>
    </recommendedName>
</protein>
<dbReference type="Gramene" id="LPERR05G03760.2">
    <property type="protein sequence ID" value="LPERR05G03760.2"/>
    <property type="gene ID" value="LPERR05G03760"/>
</dbReference>
<evidence type="ECO:0000313" key="2">
    <source>
        <dbReference type="EnsemblPlants" id="LPERR05G03760.2"/>
    </source>
</evidence>
<evidence type="ECO:0000313" key="3">
    <source>
        <dbReference type="Proteomes" id="UP000032180"/>
    </source>
</evidence>
<reference evidence="2 3" key="1">
    <citation type="submission" date="2012-08" db="EMBL/GenBank/DDBJ databases">
        <title>Oryza genome evolution.</title>
        <authorList>
            <person name="Wing R.A."/>
        </authorList>
    </citation>
    <scope>NUCLEOTIDE SEQUENCE</scope>
</reference>
<dbReference type="PANTHER" id="PTHR36141:SF4">
    <property type="entry name" value="OS08G0148566 PROTEIN"/>
    <property type="match status" value="1"/>
</dbReference>
<dbReference type="PANTHER" id="PTHR36141">
    <property type="entry name" value="OS08G0148500 PROTEIN"/>
    <property type="match status" value="1"/>
</dbReference>
<reference evidence="3" key="2">
    <citation type="submission" date="2013-12" db="EMBL/GenBank/DDBJ databases">
        <authorList>
            <person name="Yu Y."/>
            <person name="Lee S."/>
            <person name="de Baynast K."/>
            <person name="Wissotski M."/>
            <person name="Liu L."/>
            <person name="Talag J."/>
            <person name="Goicoechea J."/>
            <person name="Angelova A."/>
            <person name="Jetty R."/>
            <person name="Kudrna D."/>
            <person name="Golser W."/>
            <person name="Rivera L."/>
            <person name="Zhang J."/>
            <person name="Wing R."/>
        </authorList>
    </citation>
    <scope>NUCLEOTIDE SEQUENCE</scope>
</reference>
<name>A0A0D9WD34_9ORYZ</name>
<evidence type="ECO:0008006" key="4">
    <source>
        <dbReference type="Google" id="ProtNLM"/>
    </source>
</evidence>
<organism evidence="2 3">
    <name type="scientific">Leersia perrieri</name>
    <dbReference type="NCBI Taxonomy" id="77586"/>
    <lineage>
        <taxon>Eukaryota</taxon>
        <taxon>Viridiplantae</taxon>
        <taxon>Streptophyta</taxon>
        <taxon>Embryophyta</taxon>
        <taxon>Tracheophyta</taxon>
        <taxon>Spermatophyta</taxon>
        <taxon>Magnoliopsida</taxon>
        <taxon>Liliopsida</taxon>
        <taxon>Poales</taxon>
        <taxon>Poaceae</taxon>
        <taxon>BOP clade</taxon>
        <taxon>Oryzoideae</taxon>
        <taxon>Oryzeae</taxon>
        <taxon>Oryzinae</taxon>
        <taxon>Leersia</taxon>
    </lineage>
</organism>
<feature type="region of interest" description="Disordered" evidence="1">
    <location>
        <begin position="148"/>
        <end position="182"/>
    </location>
</feature>